<dbReference type="GO" id="GO:0000976">
    <property type="term" value="F:transcription cis-regulatory region binding"/>
    <property type="evidence" value="ECO:0007669"/>
    <property type="project" value="TreeGrafter"/>
</dbReference>
<dbReference type="OrthoDB" id="3519192at2"/>
<evidence type="ECO:0000313" key="6">
    <source>
        <dbReference type="EMBL" id="RJO78474.1"/>
    </source>
</evidence>
<reference evidence="6 7" key="1">
    <citation type="submission" date="2018-09" db="EMBL/GenBank/DDBJ databases">
        <title>YIM PH21274 draft genome.</title>
        <authorList>
            <person name="Miao C."/>
        </authorList>
    </citation>
    <scope>NUCLEOTIDE SEQUENCE [LARGE SCALE GENOMIC DNA]</scope>
    <source>
        <strain evidence="6 7">YIM PH 21724</strain>
    </source>
</reference>
<dbReference type="GO" id="GO:0003700">
    <property type="term" value="F:DNA-binding transcription factor activity"/>
    <property type="evidence" value="ECO:0007669"/>
    <property type="project" value="TreeGrafter"/>
</dbReference>
<keyword evidence="7" id="KW-1185">Reference proteome</keyword>
<dbReference type="PANTHER" id="PTHR30055">
    <property type="entry name" value="HTH-TYPE TRANSCRIPTIONAL REGULATOR RUTR"/>
    <property type="match status" value="1"/>
</dbReference>
<dbReference type="Pfam" id="PF00440">
    <property type="entry name" value="TetR_N"/>
    <property type="match status" value="1"/>
</dbReference>
<sequence>MAGRRRWSTEEILDTAAELLRTSDAESFSLRKLAATLGTDSSSLYRHFRNKTELLREVADRILVAAMDDYHPEGDWKQRIITTALRVRGAFGEHPQLAAIWGRYGSGGTGSRLLMEEVLQALRSSGLPDAEIPSRYHRIVILLAALITSEAGIGTLPPGEYEQGMEQFRVAVLGADPDRFPALAHFAREIRPLGDDRRAAFEEILAAHLARIEILSPHAGEGLRDRSGARVRVGDQFRGDDAGVPQGGEAVHE</sequence>
<dbReference type="Gene3D" id="1.10.10.60">
    <property type="entry name" value="Homeodomain-like"/>
    <property type="match status" value="1"/>
</dbReference>
<dbReference type="Proteomes" id="UP000266677">
    <property type="component" value="Unassembled WGS sequence"/>
</dbReference>
<accession>A0A3A4KGL9</accession>
<gene>
    <name evidence="6" type="ORF">D5S18_05425</name>
</gene>
<organism evidence="6 7">
    <name type="scientific">Nocardia panacis</name>
    <dbReference type="NCBI Taxonomy" id="2340916"/>
    <lineage>
        <taxon>Bacteria</taxon>
        <taxon>Bacillati</taxon>
        <taxon>Actinomycetota</taxon>
        <taxon>Actinomycetes</taxon>
        <taxon>Mycobacteriales</taxon>
        <taxon>Nocardiaceae</taxon>
        <taxon>Nocardia</taxon>
    </lineage>
</organism>
<name>A0A3A4KGL9_9NOCA</name>
<comment type="caution">
    <text evidence="6">The sequence shown here is derived from an EMBL/GenBank/DDBJ whole genome shotgun (WGS) entry which is preliminary data.</text>
</comment>
<evidence type="ECO:0000256" key="1">
    <source>
        <dbReference type="ARBA" id="ARBA00023015"/>
    </source>
</evidence>
<dbReference type="SUPFAM" id="SSF48498">
    <property type="entry name" value="Tetracyclin repressor-like, C-terminal domain"/>
    <property type="match status" value="1"/>
</dbReference>
<keyword evidence="3" id="KW-0804">Transcription</keyword>
<evidence type="ECO:0000313" key="7">
    <source>
        <dbReference type="Proteomes" id="UP000266677"/>
    </source>
</evidence>
<dbReference type="PROSITE" id="PS50977">
    <property type="entry name" value="HTH_TETR_2"/>
    <property type="match status" value="1"/>
</dbReference>
<dbReference type="Pfam" id="PF02909">
    <property type="entry name" value="TetR_C_1"/>
    <property type="match status" value="1"/>
</dbReference>
<feature type="DNA-binding region" description="H-T-H motif" evidence="4">
    <location>
        <begin position="29"/>
        <end position="48"/>
    </location>
</feature>
<protein>
    <submittedName>
        <fullName evidence="6">TetR/AcrR family transcriptional regulator</fullName>
    </submittedName>
</protein>
<dbReference type="InterPro" id="IPR050109">
    <property type="entry name" value="HTH-type_TetR-like_transc_reg"/>
</dbReference>
<evidence type="ECO:0000256" key="3">
    <source>
        <dbReference type="ARBA" id="ARBA00023163"/>
    </source>
</evidence>
<feature type="domain" description="HTH tetR-type" evidence="5">
    <location>
        <begin position="6"/>
        <end position="66"/>
    </location>
</feature>
<keyword evidence="1" id="KW-0805">Transcription regulation</keyword>
<dbReference type="RefSeq" id="WP_120038837.1">
    <property type="nucleotide sequence ID" value="NZ_QZFU01000013.1"/>
</dbReference>
<dbReference type="PRINTS" id="PR00455">
    <property type="entry name" value="HTHTETR"/>
</dbReference>
<keyword evidence="2 4" id="KW-0238">DNA-binding</keyword>
<dbReference type="Gene3D" id="1.10.357.10">
    <property type="entry name" value="Tetracycline Repressor, domain 2"/>
    <property type="match status" value="1"/>
</dbReference>
<dbReference type="InterPro" id="IPR001647">
    <property type="entry name" value="HTH_TetR"/>
</dbReference>
<dbReference type="GO" id="GO:0045892">
    <property type="term" value="P:negative regulation of DNA-templated transcription"/>
    <property type="evidence" value="ECO:0007669"/>
    <property type="project" value="InterPro"/>
</dbReference>
<evidence type="ECO:0000256" key="4">
    <source>
        <dbReference type="PROSITE-ProRule" id="PRU00335"/>
    </source>
</evidence>
<dbReference type="AlphaFoldDB" id="A0A3A4KGL9"/>
<proteinExistence type="predicted"/>
<dbReference type="SUPFAM" id="SSF46689">
    <property type="entry name" value="Homeodomain-like"/>
    <property type="match status" value="1"/>
</dbReference>
<dbReference type="PANTHER" id="PTHR30055:SF151">
    <property type="entry name" value="TRANSCRIPTIONAL REGULATORY PROTEIN"/>
    <property type="match status" value="1"/>
</dbReference>
<dbReference type="InterPro" id="IPR009057">
    <property type="entry name" value="Homeodomain-like_sf"/>
</dbReference>
<evidence type="ECO:0000256" key="2">
    <source>
        <dbReference type="ARBA" id="ARBA00023125"/>
    </source>
</evidence>
<evidence type="ECO:0000259" key="5">
    <source>
        <dbReference type="PROSITE" id="PS50977"/>
    </source>
</evidence>
<dbReference type="InterPro" id="IPR036271">
    <property type="entry name" value="Tet_transcr_reg_TetR-rel_C_sf"/>
</dbReference>
<dbReference type="EMBL" id="QZFU01000013">
    <property type="protein sequence ID" value="RJO78474.1"/>
    <property type="molecule type" value="Genomic_DNA"/>
</dbReference>
<dbReference type="InterPro" id="IPR004111">
    <property type="entry name" value="Repressor_TetR_C"/>
</dbReference>